<evidence type="ECO:0000313" key="3">
    <source>
        <dbReference type="EMBL" id="CAE0705469.1"/>
    </source>
</evidence>
<gene>
    <name evidence="3" type="ORF">PCAL00307_LOCUS20918</name>
</gene>
<dbReference type="EMBL" id="HBIW01024254">
    <property type="protein sequence ID" value="CAE0705469.1"/>
    <property type="molecule type" value="Transcribed_RNA"/>
</dbReference>
<keyword evidence="2" id="KW-0732">Signal</keyword>
<feature type="transmembrane region" description="Helical" evidence="1">
    <location>
        <begin position="81"/>
        <end position="101"/>
    </location>
</feature>
<feature type="chain" id="PRO_5031381833" evidence="2">
    <location>
        <begin position="20"/>
        <end position="174"/>
    </location>
</feature>
<name>A0A7S4ECX3_9STRA</name>
<feature type="signal peptide" evidence="2">
    <location>
        <begin position="1"/>
        <end position="19"/>
    </location>
</feature>
<feature type="transmembrane region" description="Helical" evidence="1">
    <location>
        <begin position="148"/>
        <end position="168"/>
    </location>
</feature>
<dbReference type="AlphaFoldDB" id="A0A7S4ECX3"/>
<keyword evidence="1" id="KW-1133">Transmembrane helix</keyword>
<proteinExistence type="predicted"/>
<keyword evidence="1" id="KW-0472">Membrane</keyword>
<organism evidence="3">
    <name type="scientific">Pelagomonas calceolata</name>
    <dbReference type="NCBI Taxonomy" id="35677"/>
    <lineage>
        <taxon>Eukaryota</taxon>
        <taxon>Sar</taxon>
        <taxon>Stramenopiles</taxon>
        <taxon>Ochrophyta</taxon>
        <taxon>Pelagophyceae</taxon>
        <taxon>Pelagomonadales</taxon>
        <taxon>Pelagomonadaceae</taxon>
        <taxon>Pelagomonas</taxon>
    </lineage>
</organism>
<evidence type="ECO:0000256" key="1">
    <source>
        <dbReference type="SAM" id="Phobius"/>
    </source>
</evidence>
<protein>
    <submittedName>
        <fullName evidence="3">Uncharacterized protein</fullName>
    </submittedName>
</protein>
<keyword evidence="1" id="KW-0812">Transmembrane</keyword>
<evidence type="ECO:0000256" key="2">
    <source>
        <dbReference type="SAM" id="SignalP"/>
    </source>
</evidence>
<accession>A0A7S4ECX3</accession>
<reference evidence="3" key="1">
    <citation type="submission" date="2021-01" db="EMBL/GenBank/DDBJ databases">
        <authorList>
            <person name="Corre E."/>
            <person name="Pelletier E."/>
            <person name="Niang G."/>
            <person name="Scheremetjew M."/>
            <person name="Finn R."/>
            <person name="Kale V."/>
            <person name="Holt S."/>
            <person name="Cochrane G."/>
            <person name="Meng A."/>
            <person name="Brown T."/>
            <person name="Cohen L."/>
        </authorList>
    </citation>
    <scope>NUCLEOTIDE SEQUENCE</scope>
    <source>
        <strain evidence="3">CCMP1756</strain>
    </source>
</reference>
<sequence>MLTLRLQRCFICAIALVCGFQQPRHRCEPATRRRMMRDDERLFVGDAGMIVAAGATQKLVESFAAGDSILSPVTASDLDALPALFFSSAVWLLCWLGPAFYRGVYDDAVSADAPARALDAAVNAAQLRVLYELGRIYLLQTPTDVVDVAIGIVNVVLYLAAWRALYAYRFKGYK</sequence>